<dbReference type="InterPro" id="IPR050266">
    <property type="entry name" value="AB_hydrolase_sf"/>
</dbReference>
<dbReference type="InterPro" id="IPR000073">
    <property type="entry name" value="AB_hydrolase_1"/>
</dbReference>
<dbReference type="PRINTS" id="PR00111">
    <property type="entry name" value="ABHYDROLASE"/>
</dbReference>
<keyword evidence="1 3" id="KW-0378">Hydrolase</keyword>
<dbReference type="EMBL" id="BAABAQ010000013">
    <property type="protein sequence ID" value="GAA4203164.1"/>
    <property type="molecule type" value="Genomic_DNA"/>
</dbReference>
<dbReference type="Gene3D" id="3.40.50.1820">
    <property type="entry name" value="alpha/beta hydrolase"/>
    <property type="match status" value="1"/>
</dbReference>
<dbReference type="Pfam" id="PF12697">
    <property type="entry name" value="Abhydrolase_6"/>
    <property type="match status" value="1"/>
</dbReference>
<comment type="caution">
    <text evidence="3">The sequence shown here is derived from an EMBL/GenBank/DDBJ whole genome shotgun (WGS) entry which is preliminary data.</text>
</comment>
<dbReference type="GO" id="GO:0016787">
    <property type="term" value="F:hydrolase activity"/>
    <property type="evidence" value="ECO:0007669"/>
    <property type="project" value="UniProtKB-KW"/>
</dbReference>
<feature type="domain" description="AB hydrolase-1" evidence="2">
    <location>
        <begin position="28"/>
        <end position="259"/>
    </location>
</feature>
<evidence type="ECO:0000313" key="3">
    <source>
        <dbReference type="EMBL" id="GAA4203164.1"/>
    </source>
</evidence>
<dbReference type="PANTHER" id="PTHR43798:SF31">
    <property type="entry name" value="AB HYDROLASE SUPERFAMILY PROTEIN YCLE"/>
    <property type="match status" value="1"/>
</dbReference>
<sequence>MTHPAVIDRRTAHIAWRHHGNTGASPALLLLHGFTDSATCWDPVVPALAGLGGTGGTGGIVATDARGHGGSGLPEGPVGPRQHAADQALVLDDLGVTEPVVVVGHSMGALTAVTLAATRPELVAALVLEDPPPHGMGGRPRGVPAWLTELRALDLAGRVAYAREHDPAWSEAELPPWALSKERIDPRYCERDVPLLDPLHDLAPDVRCDTLLLYGDADRGGMVTDADADAFREAAGGTVTTVRVPGAGHNVRRDTADAYLREVRAFLDAVRSRRPR</sequence>
<dbReference type="PANTHER" id="PTHR43798">
    <property type="entry name" value="MONOACYLGLYCEROL LIPASE"/>
    <property type="match status" value="1"/>
</dbReference>
<gene>
    <name evidence="3" type="ORF">GCM10022252_60340</name>
</gene>
<name>A0ABP8BBU7_9ACTN</name>
<evidence type="ECO:0000259" key="2">
    <source>
        <dbReference type="Pfam" id="PF12697"/>
    </source>
</evidence>
<evidence type="ECO:0000313" key="4">
    <source>
        <dbReference type="Proteomes" id="UP001501251"/>
    </source>
</evidence>
<reference evidence="4" key="1">
    <citation type="journal article" date="2019" name="Int. J. Syst. Evol. Microbiol.">
        <title>The Global Catalogue of Microorganisms (GCM) 10K type strain sequencing project: providing services to taxonomists for standard genome sequencing and annotation.</title>
        <authorList>
            <consortium name="The Broad Institute Genomics Platform"/>
            <consortium name="The Broad Institute Genome Sequencing Center for Infectious Disease"/>
            <person name="Wu L."/>
            <person name="Ma J."/>
        </authorList>
    </citation>
    <scope>NUCLEOTIDE SEQUENCE [LARGE SCALE GENOMIC DNA]</scope>
    <source>
        <strain evidence="4">JCM 17388</strain>
    </source>
</reference>
<keyword evidence="4" id="KW-1185">Reference proteome</keyword>
<protein>
    <submittedName>
        <fullName evidence="3">Alpha/beta hydrolase</fullName>
    </submittedName>
</protein>
<dbReference type="SUPFAM" id="SSF53474">
    <property type="entry name" value="alpha/beta-Hydrolases"/>
    <property type="match status" value="1"/>
</dbReference>
<organism evidence="3 4">
    <name type="scientific">Streptosporangium oxazolinicum</name>
    <dbReference type="NCBI Taxonomy" id="909287"/>
    <lineage>
        <taxon>Bacteria</taxon>
        <taxon>Bacillati</taxon>
        <taxon>Actinomycetota</taxon>
        <taxon>Actinomycetes</taxon>
        <taxon>Streptosporangiales</taxon>
        <taxon>Streptosporangiaceae</taxon>
        <taxon>Streptosporangium</taxon>
    </lineage>
</organism>
<dbReference type="RefSeq" id="WP_344921515.1">
    <property type="nucleotide sequence ID" value="NZ_BAABAQ010000013.1"/>
</dbReference>
<dbReference type="InterPro" id="IPR029058">
    <property type="entry name" value="AB_hydrolase_fold"/>
</dbReference>
<accession>A0ABP8BBU7</accession>
<dbReference type="Proteomes" id="UP001501251">
    <property type="component" value="Unassembled WGS sequence"/>
</dbReference>
<evidence type="ECO:0000256" key="1">
    <source>
        <dbReference type="ARBA" id="ARBA00022801"/>
    </source>
</evidence>
<proteinExistence type="predicted"/>